<dbReference type="SMART" id="SM00382">
    <property type="entry name" value="AAA"/>
    <property type="match status" value="1"/>
</dbReference>
<evidence type="ECO:0000259" key="8">
    <source>
        <dbReference type="PROSITE" id="PS50893"/>
    </source>
</evidence>
<dbReference type="PANTHER" id="PTHR24221:SF654">
    <property type="entry name" value="ATP-BINDING CASSETTE SUB-FAMILY B MEMBER 6"/>
    <property type="match status" value="1"/>
</dbReference>
<organism evidence="10 11">
    <name type="scientific">Aestuariirhabdus litorea</name>
    <dbReference type="NCBI Taxonomy" id="2528527"/>
    <lineage>
        <taxon>Bacteria</taxon>
        <taxon>Pseudomonadati</taxon>
        <taxon>Pseudomonadota</taxon>
        <taxon>Gammaproteobacteria</taxon>
        <taxon>Oceanospirillales</taxon>
        <taxon>Aestuariirhabdaceae</taxon>
        <taxon>Aestuariirhabdus</taxon>
    </lineage>
</organism>
<dbReference type="Proteomes" id="UP000280792">
    <property type="component" value="Unassembled WGS sequence"/>
</dbReference>
<dbReference type="Pfam" id="PF00005">
    <property type="entry name" value="ABC_tran"/>
    <property type="match status" value="1"/>
</dbReference>
<comment type="subcellular location">
    <subcellularLocation>
        <location evidence="1">Cell membrane</location>
        <topology evidence="1">Multi-pass membrane protein</topology>
    </subcellularLocation>
</comment>
<name>A0A3P3VKV0_9GAMM</name>
<dbReference type="PROSITE" id="PS50893">
    <property type="entry name" value="ABC_TRANSPORTER_2"/>
    <property type="match status" value="1"/>
</dbReference>
<protein>
    <submittedName>
        <fullName evidence="10">ABC transporter ATP-binding protein</fullName>
    </submittedName>
</protein>
<dbReference type="InterPro" id="IPR003439">
    <property type="entry name" value="ABC_transporter-like_ATP-bd"/>
</dbReference>
<dbReference type="CDD" id="cd07346">
    <property type="entry name" value="ABC_6TM_exporters"/>
    <property type="match status" value="1"/>
</dbReference>
<dbReference type="SUPFAM" id="SSF90123">
    <property type="entry name" value="ABC transporter transmembrane region"/>
    <property type="match status" value="1"/>
</dbReference>
<evidence type="ECO:0000256" key="5">
    <source>
        <dbReference type="ARBA" id="ARBA00022989"/>
    </source>
</evidence>
<evidence type="ECO:0000256" key="4">
    <source>
        <dbReference type="ARBA" id="ARBA00022840"/>
    </source>
</evidence>
<feature type="transmembrane region" description="Helical" evidence="7">
    <location>
        <begin position="55"/>
        <end position="72"/>
    </location>
</feature>
<keyword evidence="5 7" id="KW-1133">Transmembrane helix</keyword>
<keyword evidence="11" id="KW-1185">Reference proteome</keyword>
<dbReference type="GO" id="GO:0005886">
    <property type="term" value="C:plasma membrane"/>
    <property type="evidence" value="ECO:0007669"/>
    <property type="project" value="UniProtKB-SubCell"/>
</dbReference>
<feature type="transmembrane region" description="Helical" evidence="7">
    <location>
        <begin position="160"/>
        <end position="180"/>
    </location>
</feature>
<dbReference type="InterPro" id="IPR017871">
    <property type="entry name" value="ABC_transporter-like_CS"/>
</dbReference>
<dbReference type="GO" id="GO:0034040">
    <property type="term" value="F:ATPase-coupled lipid transmembrane transporter activity"/>
    <property type="evidence" value="ECO:0007669"/>
    <property type="project" value="TreeGrafter"/>
</dbReference>
<evidence type="ECO:0000256" key="7">
    <source>
        <dbReference type="SAM" id="Phobius"/>
    </source>
</evidence>
<dbReference type="InterPro" id="IPR027417">
    <property type="entry name" value="P-loop_NTPase"/>
</dbReference>
<gene>
    <name evidence="10" type="ORF">D0544_15980</name>
</gene>
<feature type="transmembrane region" description="Helical" evidence="7">
    <location>
        <begin position="12"/>
        <end position="35"/>
    </location>
</feature>
<sequence>MKLPPLLSGHRRWYFAALLGNGLLQALLAIATALLVKQGFDQWIGATSESPGPSGAGLVATLGLILLGNALLRWRGHLDAERIGQSYVHQVRQRLFRHLTRLGSERLQGFSRGALMLRFVGDLSAMRNWISLGLARLALSGLSIFIALGVLAWIQPLISLSVATASLLATGIALAMGPAIRARNRTARQRRGRLAANLNDRVTHLKVVTGFGQQRREQRRFNRHSRQLQGALVSRAGLTGLLRALSEATAGLASLCTLLTGAWLLEAGLATPGSLVAAMVVTGLLAPGLQEMGRVYEYWNNYRIAREKQQRLLRLRAPRQSHRHPLTSLPDGAGVIELQGVAFGDRLQPLDLRLLPGEPCCLLGANGAGKSTLLRLIAGQLRPDQGRVLLDGVDLSRLPAEARARGCILVSPELPLLRGSLRYNLCYGLNPFEPKALERVIRQCRLQDLIARLPHQLDTRLSDQQPLLSSGEIARVLLARALLAQPRVLLLDEADAYLDPVAREVLIDTLRKFRGTLVFSTHNPAMARYARHHLRLQEGQLCCDQGLAPAALMSVSPPGIRPVPVPLSTVKRNTP</sequence>
<keyword evidence="3" id="KW-0547">Nucleotide-binding</keyword>
<dbReference type="RefSeq" id="WP_125017901.1">
    <property type="nucleotide sequence ID" value="NZ_QWEZ01000002.1"/>
</dbReference>
<feature type="domain" description="ABC transporter" evidence="8">
    <location>
        <begin position="327"/>
        <end position="563"/>
    </location>
</feature>
<evidence type="ECO:0000313" key="10">
    <source>
        <dbReference type="EMBL" id="RRJ83320.1"/>
    </source>
</evidence>
<dbReference type="Pfam" id="PF00664">
    <property type="entry name" value="ABC_membrane"/>
    <property type="match status" value="1"/>
</dbReference>
<dbReference type="PROSITE" id="PS50929">
    <property type="entry name" value="ABC_TM1F"/>
    <property type="match status" value="1"/>
</dbReference>
<evidence type="ECO:0000259" key="9">
    <source>
        <dbReference type="PROSITE" id="PS50929"/>
    </source>
</evidence>
<evidence type="ECO:0000256" key="2">
    <source>
        <dbReference type="ARBA" id="ARBA00022692"/>
    </source>
</evidence>
<reference evidence="10 11" key="1">
    <citation type="submission" date="2018-08" db="EMBL/GenBank/DDBJ databases">
        <authorList>
            <person name="Khan S.A."/>
        </authorList>
    </citation>
    <scope>NUCLEOTIDE SEQUENCE [LARGE SCALE GENOMIC DNA]</scope>
    <source>
        <strain evidence="10 11">GTF-13</strain>
    </source>
</reference>
<dbReference type="AlphaFoldDB" id="A0A3P3VKV0"/>
<dbReference type="EMBL" id="QWEZ01000002">
    <property type="protein sequence ID" value="RRJ83320.1"/>
    <property type="molecule type" value="Genomic_DNA"/>
</dbReference>
<keyword evidence="6 7" id="KW-0472">Membrane</keyword>
<dbReference type="SUPFAM" id="SSF52540">
    <property type="entry name" value="P-loop containing nucleoside triphosphate hydrolases"/>
    <property type="match status" value="1"/>
</dbReference>
<dbReference type="InterPro" id="IPR036640">
    <property type="entry name" value="ABC1_TM_sf"/>
</dbReference>
<dbReference type="InterPro" id="IPR003593">
    <property type="entry name" value="AAA+_ATPase"/>
</dbReference>
<evidence type="ECO:0000256" key="3">
    <source>
        <dbReference type="ARBA" id="ARBA00022741"/>
    </source>
</evidence>
<proteinExistence type="predicted"/>
<keyword evidence="2 7" id="KW-0812">Transmembrane</keyword>
<dbReference type="GO" id="GO:0140359">
    <property type="term" value="F:ABC-type transporter activity"/>
    <property type="evidence" value="ECO:0007669"/>
    <property type="project" value="InterPro"/>
</dbReference>
<feature type="transmembrane region" description="Helical" evidence="7">
    <location>
        <begin position="271"/>
        <end position="289"/>
    </location>
</feature>
<evidence type="ECO:0000313" key="11">
    <source>
        <dbReference type="Proteomes" id="UP000280792"/>
    </source>
</evidence>
<evidence type="ECO:0000256" key="1">
    <source>
        <dbReference type="ARBA" id="ARBA00004651"/>
    </source>
</evidence>
<feature type="domain" description="ABC transmembrane type-1" evidence="9">
    <location>
        <begin position="22"/>
        <end position="301"/>
    </location>
</feature>
<evidence type="ECO:0000256" key="6">
    <source>
        <dbReference type="ARBA" id="ARBA00023136"/>
    </source>
</evidence>
<comment type="caution">
    <text evidence="10">The sequence shown here is derived from an EMBL/GenBank/DDBJ whole genome shotgun (WGS) entry which is preliminary data.</text>
</comment>
<dbReference type="GO" id="GO:0016887">
    <property type="term" value="F:ATP hydrolysis activity"/>
    <property type="evidence" value="ECO:0007669"/>
    <property type="project" value="InterPro"/>
</dbReference>
<dbReference type="Gene3D" id="1.20.1560.10">
    <property type="entry name" value="ABC transporter type 1, transmembrane domain"/>
    <property type="match status" value="1"/>
</dbReference>
<dbReference type="PANTHER" id="PTHR24221">
    <property type="entry name" value="ATP-BINDING CASSETTE SUB-FAMILY B"/>
    <property type="match status" value="1"/>
</dbReference>
<reference evidence="10 11" key="2">
    <citation type="submission" date="2018-12" db="EMBL/GenBank/DDBJ databases">
        <title>Simiduia agarivorans gen. nov., sp. nov., a marine, agarolytic bacterium isolated from shallow coastal water from Keelung, Taiwan.</title>
        <authorList>
            <person name="Shieh W.Y."/>
        </authorList>
    </citation>
    <scope>NUCLEOTIDE SEQUENCE [LARGE SCALE GENOMIC DNA]</scope>
    <source>
        <strain evidence="10 11">GTF-13</strain>
    </source>
</reference>
<dbReference type="Gene3D" id="3.40.50.300">
    <property type="entry name" value="P-loop containing nucleotide triphosphate hydrolases"/>
    <property type="match status" value="1"/>
</dbReference>
<dbReference type="GO" id="GO:0005524">
    <property type="term" value="F:ATP binding"/>
    <property type="evidence" value="ECO:0007669"/>
    <property type="project" value="UniProtKB-KW"/>
</dbReference>
<accession>A0A3P3VKV0</accession>
<feature type="transmembrane region" description="Helical" evidence="7">
    <location>
        <begin position="134"/>
        <end position="154"/>
    </location>
</feature>
<keyword evidence="4 10" id="KW-0067">ATP-binding</keyword>
<dbReference type="InterPro" id="IPR011527">
    <property type="entry name" value="ABC1_TM_dom"/>
</dbReference>
<dbReference type="InterPro" id="IPR039421">
    <property type="entry name" value="Type_1_exporter"/>
</dbReference>
<dbReference type="PROSITE" id="PS00211">
    <property type="entry name" value="ABC_TRANSPORTER_1"/>
    <property type="match status" value="1"/>
</dbReference>